<gene>
    <name evidence="2" type="ORF">PEVE_00007063</name>
    <name evidence="3" type="ORF">PEVE_00013014</name>
</gene>
<evidence type="ECO:0000313" key="4">
    <source>
        <dbReference type="Proteomes" id="UP001159427"/>
    </source>
</evidence>
<reference evidence="2 4" key="1">
    <citation type="submission" date="2022-05" db="EMBL/GenBank/DDBJ databases">
        <authorList>
            <consortium name="Genoscope - CEA"/>
            <person name="William W."/>
        </authorList>
    </citation>
    <scope>NUCLEOTIDE SEQUENCE [LARGE SCALE GENOMIC DNA]</scope>
</reference>
<name>A0ABN8QSR4_9CNID</name>
<evidence type="ECO:0000256" key="1">
    <source>
        <dbReference type="SAM" id="MobiDB-lite"/>
    </source>
</evidence>
<feature type="region of interest" description="Disordered" evidence="1">
    <location>
        <begin position="1"/>
        <end position="31"/>
    </location>
</feature>
<dbReference type="Proteomes" id="UP001159427">
    <property type="component" value="Unassembled WGS sequence"/>
</dbReference>
<comment type="caution">
    <text evidence="2">The sequence shown here is derived from an EMBL/GenBank/DDBJ whole genome shotgun (WGS) entry which is preliminary data.</text>
</comment>
<sequence length="257" mass="28599">MAENPTESTPRKSVASKAGYKCHIEDGMPSKACRPCYDKIMKFKKFKEIFENSTAQQRSMIRFKRGKSKGDSPSLISSGHARKKLAESDNTSASSESLSRASKTRGSLFSSTARPILPAPSISVSEPVKEAVISSKRRELPRGLFPQPPPKPTSKSVEILFQSGLHNPAFSDNNVVGIKTSETICKMVDMLAITTTPDLLAEMIMKCPDLRCAVKRIILRDIDEQCQKLCTRSQEKSSVLRIPRSKHKVKYMSIIFF</sequence>
<evidence type="ECO:0000313" key="2">
    <source>
        <dbReference type="EMBL" id="CAH3169982.1"/>
    </source>
</evidence>
<proteinExistence type="predicted"/>
<evidence type="ECO:0000313" key="3">
    <source>
        <dbReference type="EMBL" id="CAH3180599.1"/>
    </source>
</evidence>
<organism evidence="2 4">
    <name type="scientific">Porites evermanni</name>
    <dbReference type="NCBI Taxonomy" id="104178"/>
    <lineage>
        <taxon>Eukaryota</taxon>
        <taxon>Metazoa</taxon>
        <taxon>Cnidaria</taxon>
        <taxon>Anthozoa</taxon>
        <taxon>Hexacorallia</taxon>
        <taxon>Scleractinia</taxon>
        <taxon>Fungiina</taxon>
        <taxon>Poritidae</taxon>
        <taxon>Porites</taxon>
    </lineage>
</organism>
<feature type="non-terminal residue" evidence="2">
    <location>
        <position position="257"/>
    </location>
</feature>
<feature type="region of interest" description="Disordered" evidence="1">
    <location>
        <begin position="61"/>
        <end position="106"/>
    </location>
</feature>
<protein>
    <submittedName>
        <fullName evidence="2">Uncharacterized protein</fullName>
    </submittedName>
</protein>
<accession>A0ABN8QSR4</accession>
<dbReference type="EMBL" id="CALNXI010001469">
    <property type="protein sequence ID" value="CAH3169982.1"/>
    <property type="molecule type" value="Genomic_DNA"/>
</dbReference>
<dbReference type="EMBL" id="CALNXI010001969">
    <property type="protein sequence ID" value="CAH3180599.1"/>
    <property type="molecule type" value="Genomic_DNA"/>
</dbReference>
<keyword evidence="4" id="KW-1185">Reference proteome</keyword>
<feature type="compositionally biased region" description="Low complexity" evidence="1">
    <location>
        <begin position="92"/>
        <end position="101"/>
    </location>
</feature>